<dbReference type="SMART" id="SM00267">
    <property type="entry name" value="GGDEF"/>
    <property type="match status" value="1"/>
</dbReference>
<dbReference type="InterPro" id="IPR029787">
    <property type="entry name" value="Nucleotide_cyclase"/>
</dbReference>
<proteinExistence type="predicted"/>
<organism evidence="2 3">
    <name type="scientific">Hankyongella ginsenosidimutans</name>
    <dbReference type="NCBI Taxonomy" id="1763828"/>
    <lineage>
        <taxon>Bacteria</taxon>
        <taxon>Pseudomonadati</taxon>
        <taxon>Pseudomonadota</taxon>
        <taxon>Alphaproteobacteria</taxon>
        <taxon>Sphingomonadales</taxon>
        <taxon>Sphingomonadaceae</taxon>
        <taxon>Hankyongella</taxon>
    </lineage>
</organism>
<dbReference type="NCBIfam" id="TIGR00254">
    <property type="entry name" value="GGDEF"/>
    <property type="match status" value="1"/>
</dbReference>
<name>A0A4D7BYG2_9SPHN</name>
<feature type="domain" description="GGDEF" evidence="1">
    <location>
        <begin position="184"/>
        <end position="253"/>
    </location>
</feature>
<evidence type="ECO:0000313" key="2">
    <source>
        <dbReference type="EMBL" id="QCI80389.1"/>
    </source>
</evidence>
<dbReference type="PROSITE" id="PS50887">
    <property type="entry name" value="GGDEF"/>
    <property type="match status" value="1"/>
</dbReference>
<dbReference type="Proteomes" id="UP000298714">
    <property type="component" value="Chromosome"/>
</dbReference>
<dbReference type="InterPro" id="IPR052155">
    <property type="entry name" value="Biofilm_reg_signaling"/>
</dbReference>
<dbReference type="Gene3D" id="3.30.70.270">
    <property type="match status" value="1"/>
</dbReference>
<gene>
    <name evidence="2" type="ORF">E6W36_15335</name>
</gene>
<dbReference type="InterPro" id="IPR035965">
    <property type="entry name" value="PAS-like_dom_sf"/>
</dbReference>
<dbReference type="InterPro" id="IPR043128">
    <property type="entry name" value="Rev_trsase/Diguanyl_cyclase"/>
</dbReference>
<sequence>MYADIVPLRPLLANAAPEPGDSRAFDVQVLIDALPTSALIFQRAPDHGFVCALANQAFERLANYTRHNCIGLTLPKIRLIGTSAVIAGAIADCFEAGSARCVSVESREDINCQSLECCIAPVQSADGRVTRVLLSIIDRTPERLAERQLLHAASHDNLTGLPNRTLLTERIERALANAKNNARRQVALLFLNIDRFKLINESLGHVIGDELLITLARRLIGCVRAGDTLARLGGDEFAILLEDVQSIAPARNR</sequence>
<dbReference type="Pfam" id="PF00990">
    <property type="entry name" value="GGDEF"/>
    <property type="match status" value="1"/>
</dbReference>
<dbReference type="EMBL" id="CP039704">
    <property type="protein sequence ID" value="QCI80389.1"/>
    <property type="molecule type" value="Genomic_DNA"/>
</dbReference>
<keyword evidence="3" id="KW-1185">Reference proteome</keyword>
<dbReference type="InterPro" id="IPR000160">
    <property type="entry name" value="GGDEF_dom"/>
</dbReference>
<reference evidence="3" key="1">
    <citation type="submission" date="2019-04" db="EMBL/GenBank/DDBJ databases">
        <title>Complete genome sequence of Sphingomonas sp. W1-2-3.</title>
        <authorList>
            <person name="Im W.T."/>
        </authorList>
    </citation>
    <scope>NUCLEOTIDE SEQUENCE [LARGE SCALE GENOMIC DNA]</scope>
    <source>
        <strain evidence="3">W1-2-3</strain>
    </source>
</reference>
<dbReference type="CDD" id="cd01949">
    <property type="entry name" value="GGDEF"/>
    <property type="match status" value="1"/>
</dbReference>
<dbReference type="SUPFAM" id="SSF55785">
    <property type="entry name" value="PYP-like sensor domain (PAS domain)"/>
    <property type="match status" value="1"/>
</dbReference>
<dbReference type="Gene3D" id="3.30.450.20">
    <property type="entry name" value="PAS domain"/>
    <property type="match status" value="1"/>
</dbReference>
<accession>A0A4D7BYG2</accession>
<dbReference type="SUPFAM" id="SSF55073">
    <property type="entry name" value="Nucleotide cyclase"/>
    <property type="match status" value="1"/>
</dbReference>
<dbReference type="PANTHER" id="PTHR44757:SF4">
    <property type="entry name" value="DIGUANYLATE CYCLASE DGCE-RELATED"/>
    <property type="match status" value="1"/>
</dbReference>
<evidence type="ECO:0000259" key="1">
    <source>
        <dbReference type="PROSITE" id="PS50887"/>
    </source>
</evidence>
<evidence type="ECO:0000313" key="3">
    <source>
        <dbReference type="Proteomes" id="UP000298714"/>
    </source>
</evidence>
<protein>
    <submittedName>
        <fullName evidence="2">Diguanylate cyclase</fullName>
    </submittedName>
</protein>
<dbReference type="AlphaFoldDB" id="A0A4D7BYG2"/>
<dbReference type="PANTHER" id="PTHR44757">
    <property type="entry name" value="DIGUANYLATE CYCLASE DGCP"/>
    <property type="match status" value="1"/>
</dbReference>
<dbReference type="RefSeq" id="WP_222873283.1">
    <property type="nucleotide sequence ID" value="NZ_CP039704.1"/>
</dbReference>
<dbReference type="KEGG" id="hgn:E6W36_15335"/>